<protein>
    <submittedName>
        <fullName evidence="2">Prepilin-type N-terminal cleavage/methylation domain-containing protein</fullName>
    </submittedName>
</protein>
<feature type="transmembrane region" description="Helical" evidence="1">
    <location>
        <begin position="15"/>
        <end position="35"/>
    </location>
</feature>
<keyword evidence="1" id="KW-0472">Membrane</keyword>
<evidence type="ECO:0000313" key="2">
    <source>
        <dbReference type="EMBL" id="SDY88341.1"/>
    </source>
</evidence>
<evidence type="ECO:0000313" key="3">
    <source>
        <dbReference type="Proteomes" id="UP000199230"/>
    </source>
</evidence>
<keyword evidence="1" id="KW-1133">Transmembrane helix</keyword>
<dbReference type="Proteomes" id="UP000199230">
    <property type="component" value="Unassembled WGS sequence"/>
</dbReference>
<evidence type="ECO:0000256" key="1">
    <source>
        <dbReference type="SAM" id="Phobius"/>
    </source>
</evidence>
<dbReference type="Pfam" id="PF07963">
    <property type="entry name" value="N_methyl"/>
    <property type="match status" value="1"/>
</dbReference>
<dbReference type="STRING" id="159292.SAMN05192546_105124"/>
<dbReference type="RefSeq" id="WP_207646053.1">
    <property type="nucleotide sequence ID" value="NZ_FNPV01000005.1"/>
</dbReference>
<organism evidence="2 3">
    <name type="scientific">Tindallia californiensis</name>
    <dbReference type="NCBI Taxonomy" id="159292"/>
    <lineage>
        <taxon>Bacteria</taxon>
        <taxon>Bacillati</taxon>
        <taxon>Bacillota</taxon>
        <taxon>Clostridia</taxon>
        <taxon>Peptostreptococcales</taxon>
        <taxon>Tindalliaceae</taxon>
        <taxon>Tindallia</taxon>
    </lineage>
</organism>
<accession>A0A1H3NHG8</accession>
<proteinExistence type="predicted"/>
<dbReference type="PANTHER" id="PTHR30093:SF7">
    <property type="entry name" value="MSHA MAJOR PILIN SUBUNIT MSHA"/>
    <property type="match status" value="1"/>
</dbReference>
<keyword evidence="1" id="KW-0812">Transmembrane</keyword>
<dbReference type="PROSITE" id="PS00409">
    <property type="entry name" value="PROKAR_NTER_METHYL"/>
    <property type="match status" value="1"/>
</dbReference>
<dbReference type="Gene3D" id="3.30.700.10">
    <property type="entry name" value="Glycoprotein, Type 4 Pilin"/>
    <property type="match status" value="1"/>
</dbReference>
<sequence>MIQWFNKKLKNRKGFTLIELIVVVAILGVLALIAVPRLGGLTSDAEETAHKATARTIASAVTMAEAQGDLGEDAINKHLDGITVEIGTSNDNDNWVIELDDDDQIENMWPPGSENIWPIE</sequence>
<dbReference type="AlphaFoldDB" id="A0A1H3NHG8"/>
<dbReference type="PANTHER" id="PTHR30093">
    <property type="entry name" value="GENERAL SECRETION PATHWAY PROTEIN G"/>
    <property type="match status" value="1"/>
</dbReference>
<name>A0A1H3NHG8_9FIRM</name>
<dbReference type="SUPFAM" id="SSF54523">
    <property type="entry name" value="Pili subunits"/>
    <property type="match status" value="1"/>
</dbReference>
<gene>
    <name evidence="2" type="ORF">SAMN05192546_105124</name>
</gene>
<dbReference type="NCBIfam" id="TIGR02532">
    <property type="entry name" value="IV_pilin_GFxxxE"/>
    <property type="match status" value="1"/>
</dbReference>
<dbReference type="EMBL" id="FNPV01000005">
    <property type="protein sequence ID" value="SDY88341.1"/>
    <property type="molecule type" value="Genomic_DNA"/>
</dbReference>
<dbReference type="InterPro" id="IPR012902">
    <property type="entry name" value="N_methyl_site"/>
</dbReference>
<keyword evidence="3" id="KW-1185">Reference proteome</keyword>
<reference evidence="2 3" key="1">
    <citation type="submission" date="2016-10" db="EMBL/GenBank/DDBJ databases">
        <authorList>
            <person name="de Groot N.N."/>
        </authorList>
    </citation>
    <scope>NUCLEOTIDE SEQUENCE [LARGE SCALE GENOMIC DNA]</scope>
    <source>
        <strain evidence="2 3">APO</strain>
    </source>
</reference>
<dbReference type="InterPro" id="IPR045584">
    <property type="entry name" value="Pilin-like"/>
</dbReference>